<reference evidence="1" key="1">
    <citation type="submission" date="2019-03" db="EMBL/GenBank/DDBJ databases">
        <authorList>
            <person name="Mank J."/>
            <person name="Almeida P."/>
        </authorList>
    </citation>
    <scope>NUCLEOTIDE SEQUENCE</scope>
    <source>
        <strain evidence="1">78183</strain>
    </source>
</reference>
<proteinExistence type="predicted"/>
<protein>
    <submittedName>
        <fullName evidence="1">Uncharacterized protein</fullName>
    </submittedName>
</protein>
<dbReference type="EMBL" id="CAADRP010000014">
    <property type="protein sequence ID" value="VFU21805.1"/>
    <property type="molecule type" value="Genomic_DNA"/>
</dbReference>
<name>A0A6N2K3U6_SALVM</name>
<sequence>MIAEILIRLPEKGTSLLQVVRIAQFGSGGRGVSLGLRSLVSPVNRRIQISGNTDQELENRTGHKKRGRDEIVKIFLPLCCYQRPILFFELDSVELPKAGFEYRSDPQCLSLPISRLEHMKMQKFLVINGYLMPKLLNSWSFHSRWSFFLRVVFTLLTNKNLIQKPHFLVLQVTLENSLCDNIICVGNDISVLQQCSGSHRRDVILAVDFVFPGADVHITGKN</sequence>
<evidence type="ECO:0000313" key="1">
    <source>
        <dbReference type="EMBL" id="VFU21805.1"/>
    </source>
</evidence>
<organism evidence="1">
    <name type="scientific">Salix viminalis</name>
    <name type="common">Common osier</name>
    <name type="synonym">Basket willow</name>
    <dbReference type="NCBI Taxonomy" id="40686"/>
    <lineage>
        <taxon>Eukaryota</taxon>
        <taxon>Viridiplantae</taxon>
        <taxon>Streptophyta</taxon>
        <taxon>Embryophyta</taxon>
        <taxon>Tracheophyta</taxon>
        <taxon>Spermatophyta</taxon>
        <taxon>Magnoliopsida</taxon>
        <taxon>eudicotyledons</taxon>
        <taxon>Gunneridae</taxon>
        <taxon>Pentapetalae</taxon>
        <taxon>rosids</taxon>
        <taxon>fabids</taxon>
        <taxon>Malpighiales</taxon>
        <taxon>Salicaceae</taxon>
        <taxon>Saliceae</taxon>
        <taxon>Salix</taxon>
    </lineage>
</organism>
<gene>
    <name evidence="1" type="ORF">SVIM_LOCUS17011</name>
</gene>
<dbReference type="AlphaFoldDB" id="A0A6N2K3U6"/>
<accession>A0A6N2K3U6</accession>